<dbReference type="SUPFAM" id="SSF56104">
    <property type="entry name" value="SAICAR synthase-like"/>
    <property type="match status" value="1"/>
</dbReference>
<evidence type="ECO:0000313" key="7">
    <source>
        <dbReference type="Proteomes" id="UP000198287"/>
    </source>
</evidence>
<keyword evidence="2 4" id="KW-0808">Transferase</keyword>
<evidence type="ECO:0000256" key="1">
    <source>
        <dbReference type="ARBA" id="ARBA00007374"/>
    </source>
</evidence>
<keyword evidence="3 4" id="KW-0418">Kinase</keyword>
<comment type="similarity">
    <text evidence="1 4">Belongs to the inositol phosphokinase (IPK) family.</text>
</comment>
<dbReference type="GO" id="GO:0032958">
    <property type="term" value="P:inositol phosphate biosynthetic process"/>
    <property type="evidence" value="ECO:0007669"/>
    <property type="project" value="InterPro"/>
</dbReference>
<evidence type="ECO:0000256" key="5">
    <source>
        <dbReference type="SAM" id="MobiDB-lite"/>
    </source>
</evidence>
<dbReference type="OrthoDB" id="338650at2759"/>
<dbReference type="GO" id="GO:0000828">
    <property type="term" value="F:inositol hexakisphosphate kinase activity"/>
    <property type="evidence" value="ECO:0007669"/>
    <property type="project" value="TreeGrafter"/>
</dbReference>
<feature type="compositionally biased region" description="Basic and acidic residues" evidence="5">
    <location>
        <begin position="173"/>
        <end position="182"/>
    </location>
</feature>
<dbReference type="InterPro" id="IPR005522">
    <property type="entry name" value="IPK"/>
</dbReference>
<dbReference type="Proteomes" id="UP000198287">
    <property type="component" value="Unassembled WGS sequence"/>
</dbReference>
<feature type="compositionally biased region" description="Low complexity" evidence="5">
    <location>
        <begin position="49"/>
        <end position="64"/>
    </location>
</feature>
<reference evidence="6 7" key="1">
    <citation type="submission" date="2015-12" db="EMBL/GenBank/DDBJ databases">
        <title>The genome of Folsomia candida.</title>
        <authorList>
            <person name="Faddeeva A."/>
            <person name="Derks M.F."/>
            <person name="Anvar Y."/>
            <person name="Smit S."/>
            <person name="Van Straalen N."/>
            <person name="Roelofs D."/>
        </authorList>
    </citation>
    <scope>NUCLEOTIDE SEQUENCE [LARGE SCALE GENOMIC DNA]</scope>
    <source>
        <strain evidence="6 7">VU population</strain>
        <tissue evidence="6">Whole body</tissue>
    </source>
</reference>
<dbReference type="GO" id="GO:0046854">
    <property type="term" value="P:phosphatidylinositol phosphate biosynthetic process"/>
    <property type="evidence" value="ECO:0007669"/>
    <property type="project" value="TreeGrafter"/>
</dbReference>
<dbReference type="AlphaFoldDB" id="A0A226EF96"/>
<feature type="compositionally biased region" description="Low complexity" evidence="5">
    <location>
        <begin position="115"/>
        <end position="132"/>
    </location>
</feature>
<dbReference type="GO" id="GO:0005737">
    <property type="term" value="C:cytoplasm"/>
    <property type="evidence" value="ECO:0007669"/>
    <property type="project" value="TreeGrafter"/>
</dbReference>
<dbReference type="GO" id="GO:0005634">
    <property type="term" value="C:nucleus"/>
    <property type="evidence" value="ECO:0007669"/>
    <property type="project" value="TreeGrafter"/>
</dbReference>
<dbReference type="InterPro" id="IPR038286">
    <property type="entry name" value="IPK_sf"/>
</dbReference>
<dbReference type="EMBL" id="LNIX01000004">
    <property type="protein sequence ID" value="OXA56069.1"/>
    <property type="molecule type" value="Genomic_DNA"/>
</dbReference>
<name>A0A226EF96_FOLCA</name>
<accession>A0A226EF96</accession>
<organism evidence="6 7">
    <name type="scientific">Folsomia candida</name>
    <name type="common">Springtail</name>
    <dbReference type="NCBI Taxonomy" id="158441"/>
    <lineage>
        <taxon>Eukaryota</taxon>
        <taxon>Metazoa</taxon>
        <taxon>Ecdysozoa</taxon>
        <taxon>Arthropoda</taxon>
        <taxon>Hexapoda</taxon>
        <taxon>Collembola</taxon>
        <taxon>Entomobryomorpha</taxon>
        <taxon>Isotomoidea</taxon>
        <taxon>Isotomidae</taxon>
        <taxon>Proisotominae</taxon>
        <taxon>Folsomia</taxon>
    </lineage>
</organism>
<dbReference type="EC" id="2.7.-.-" evidence="4"/>
<sequence>MADFSKAIATNTNKKSHIHHNTENVYNFHPLSHPPHHPHQMTKMHKKLTSSSPSSPATSNTNNNDHLLLFPPLTYSRWTQWLLKDTSEDCIIHHSHPTAGTSPLRSSSGGGGGSSSSSRLSPPINHQQQQQQTHHKRNNMELIQLLAINALEFTAPVYSFLNKSPPDSSSPTENHHIEESKKQLVSKTSTELKLEREFIQLSGHQGTFAPAGPNSLWKKMPPDSHQEADIYTHLKSTPADPFTKHIPHFISHTNYNHTDFIELEDLITLFSLKSLSIMDIKLGTRTFLESEVSNTKPRSDLYDKMYKIDPTAFTREEDESKSVTKLRYMQFREELSSTTDLGFRIEGVKLSGDQQMNVNFQRLKDETTISSILARFTAGFRTEFRKKLLELRSCLESSEFFKTHEMIGSSLLLIHDQNRCGVWIIDFAKTFKSSTPLDHRSTWKIGNRADGVLTGIDNLIRLT</sequence>
<dbReference type="STRING" id="158441.A0A226EF96"/>
<protein>
    <recommendedName>
        <fullName evidence="4">Kinase</fullName>
        <ecNumber evidence="4">2.7.-.-</ecNumber>
    </recommendedName>
</protein>
<dbReference type="Pfam" id="PF03770">
    <property type="entry name" value="IPK"/>
    <property type="match status" value="1"/>
</dbReference>
<feature type="compositionally biased region" description="Basic residues" evidence="5">
    <location>
        <begin position="34"/>
        <end position="48"/>
    </location>
</feature>
<feature type="region of interest" description="Disordered" evidence="5">
    <location>
        <begin position="94"/>
        <end position="135"/>
    </location>
</feature>
<feature type="region of interest" description="Disordered" evidence="5">
    <location>
        <begin position="164"/>
        <end position="185"/>
    </location>
</feature>
<evidence type="ECO:0000256" key="4">
    <source>
        <dbReference type="RuleBase" id="RU363090"/>
    </source>
</evidence>
<comment type="caution">
    <text evidence="6">The sequence shown here is derived from an EMBL/GenBank/DDBJ whole genome shotgun (WGS) entry which is preliminary data.</text>
</comment>
<keyword evidence="7" id="KW-1185">Reference proteome</keyword>
<dbReference type="Gene3D" id="3.30.470.160">
    <property type="entry name" value="Inositol polyphosphate kinase"/>
    <property type="match status" value="1"/>
</dbReference>
<dbReference type="PANTHER" id="PTHR12400:SF26">
    <property type="entry name" value="KINASE"/>
    <property type="match status" value="1"/>
</dbReference>
<evidence type="ECO:0000256" key="2">
    <source>
        <dbReference type="ARBA" id="ARBA00022679"/>
    </source>
</evidence>
<dbReference type="PANTHER" id="PTHR12400">
    <property type="entry name" value="INOSITOL POLYPHOSPHATE KINASE"/>
    <property type="match status" value="1"/>
</dbReference>
<proteinExistence type="inferred from homology"/>
<evidence type="ECO:0000313" key="6">
    <source>
        <dbReference type="EMBL" id="OXA56069.1"/>
    </source>
</evidence>
<gene>
    <name evidence="6" type="ORF">Fcan01_09689</name>
</gene>
<evidence type="ECO:0000256" key="3">
    <source>
        <dbReference type="ARBA" id="ARBA00022777"/>
    </source>
</evidence>
<feature type="region of interest" description="Disordered" evidence="5">
    <location>
        <begin position="25"/>
        <end position="65"/>
    </location>
</feature>